<dbReference type="InterPro" id="IPR000847">
    <property type="entry name" value="LysR_HTH_N"/>
</dbReference>
<comment type="similarity">
    <text evidence="1">Belongs to the LysR transcriptional regulatory family.</text>
</comment>
<accession>A0A1M5AKJ3</accession>
<dbReference type="PANTHER" id="PTHR30537">
    <property type="entry name" value="HTH-TYPE TRANSCRIPTIONAL REGULATOR"/>
    <property type="match status" value="1"/>
</dbReference>
<evidence type="ECO:0000256" key="4">
    <source>
        <dbReference type="ARBA" id="ARBA00023163"/>
    </source>
</evidence>
<feature type="domain" description="HTH lysR-type" evidence="5">
    <location>
        <begin position="9"/>
        <end position="66"/>
    </location>
</feature>
<keyword evidence="7" id="KW-1185">Reference proteome</keyword>
<name>A0A1M5AKJ3_9RHOB</name>
<evidence type="ECO:0000256" key="3">
    <source>
        <dbReference type="ARBA" id="ARBA00023125"/>
    </source>
</evidence>
<gene>
    <name evidence="6" type="ORF">SAMN05444273_10583</name>
</gene>
<dbReference type="GO" id="GO:0003700">
    <property type="term" value="F:DNA-binding transcription factor activity"/>
    <property type="evidence" value="ECO:0007669"/>
    <property type="project" value="InterPro"/>
</dbReference>
<dbReference type="GO" id="GO:0043565">
    <property type="term" value="F:sequence-specific DNA binding"/>
    <property type="evidence" value="ECO:0007669"/>
    <property type="project" value="TreeGrafter"/>
</dbReference>
<organism evidence="6 7">
    <name type="scientific">Litoreibacter ascidiaceicola</name>
    <dbReference type="NCBI Taxonomy" id="1486859"/>
    <lineage>
        <taxon>Bacteria</taxon>
        <taxon>Pseudomonadati</taxon>
        <taxon>Pseudomonadota</taxon>
        <taxon>Alphaproteobacteria</taxon>
        <taxon>Rhodobacterales</taxon>
        <taxon>Roseobacteraceae</taxon>
        <taxon>Litoreibacter</taxon>
    </lineage>
</organism>
<dbReference type="GO" id="GO:0006351">
    <property type="term" value="P:DNA-templated transcription"/>
    <property type="evidence" value="ECO:0007669"/>
    <property type="project" value="TreeGrafter"/>
</dbReference>
<dbReference type="Gene3D" id="1.10.10.10">
    <property type="entry name" value="Winged helix-like DNA-binding domain superfamily/Winged helix DNA-binding domain"/>
    <property type="match status" value="1"/>
</dbReference>
<evidence type="ECO:0000259" key="5">
    <source>
        <dbReference type="PROSITE" id="PS50931"/>
    </source>
</evidence>
<dbReference type="RefSeq" id="WP_083588641.1">
    <property type="nucleotide sequence ID" value="NZ_FQUV01000005.1"/>
</dbReference>
<proteinExistence type="inferred from homology"/>
<dbReference type="AlphaFoldDB" id="A0A1M5AKJ3"/>
<dbReference type="InterPro" id="IPR036390">
    <property type="entry name" value="WH_DNA-bd_sf"/>
</dbReference>
<keyword evidence="2" id="KW-0805">Transcription regulation</keyword>
<dbReference type="Gene3D" id="3.40.190.10">
    <property type="entry name" value="Periplasmic binding protein-like II"/>
    <property type="match status" value="2"/>
</dbReference>
<reference evidence="7" key="1">
    <citation type="submission" date="2016-11" db="EMBL/GenBank/DDBJ databases">
        <authorList>
            <person name="Varghese N."/>
            <person name="Submissions S."/>
        </authorList>
    </citation>
    <scope>NUCLEOTIDE SEQUENCE [LARGE SCALE GENOMIC DNA]</scope>
    <source>
        <strain evidence="7">DSM 100566</strain>
    </source>
</reference>
<evidence type="ECO:0000256" key="2">
    <source>
        <dbReference type="ARBA" id="ARBA00023015"/>
    </source>
</evidence>
<dbReference type="OrthoDB" id="9813056at2"/>
<dbReference type="InterPro" id="IPR036388">
    <property type="entry name" value="WH-like_DNA-bd_sf"/>
</dbReference>
<dbReference type="Pfam" id="PF00126">
    <property type="entry name" value="HTH_1"/>
    <property type="match status" value="1"/>
</dbReference>
<dbReference type="PANTHER" id="PTHR30537:SF79">
    <property type="entry name" value="TRANSCRIPTIONAL REGULATOR-RELATED"/>
    <property type="match status" value="1"/>
</dbReference>
<dbReference type="STRING" id="1486859.SAMN05444273_10583"/>
<dbReference type="SUPFAM" id="SSF46785">
    <property type="entry name" value="Winged helix' DNA-binding domain"/>
    <property type="match status" value="1"/>
</dbReference>
<keyword evidence="4" id="KW-0804">Transcription</keyword>
<evidence type="ECO:0000256" key="1">
    <source>
        <dbReference type="ARBA" id="ARBA00009437"/>
    </source>
</evidence>
<evidence type="ECO:0000313" key="7">
    <source>
        <dbReference type="Proteomes" id="UP000184144"/>
    </source>
</evidence>
<dbReference type="InterPro" id="IPR058163">
    <property type="entry name" value="LysR-type_TF_proteobact-type"/>
</dbReference>
<dbReference type="PROSITE" id="PS50931">
    <property type="entry name" value="HTH_LYSR"/>
    <property type="match status" value="1"/>
</dbReference>
<keyword evidence="3" id="KW-0238">DNA-binding</keyword>
<dbReference type="PRINTS" id="PR00039">
    <property type="entry name" value="HTHLYSR"/>
</dbReference>
<protein>
    <submittedName>
        <fullName evidence="6">LysR family transcriptional regulator, glycine cleavage system transcriptional activator</fullName>
    </submittedName>
</protein>
<dbReference type="InterPro" id="IPR005119">
    <property type="entry name" value="LysR_subst-bd"/>
</dbReference>
<evidence type="ECO:0000313" key="6">
    <source>
        <dbReference type="EMBL" id="SHF30798.1"/>
    </source>
</evidence>
<dbReference type="Proteomes" id="UP000184144">
    <property type="component" value="Unassembled WGS sequence"/>
</dbReference>
<dbReference type="SUPFAM" id="SSF53850">
    <property type="entry name" value="Periplasmic binding protein-like II"/>
    <property type="match status" value="1"/>
</dbReference>
<dbReference type="Pfam" id="PF03466">
    <property type="entry name" value="LysR_substrate"/>
    <property type="match status" value="1"/>
</dbReference>
<sequence>MKWIHIPIPSTSALRALVTLTRTGSITGTAEALSVTQSAISHKLKALEEQLGFPLIRREGRGVRLTERARQYISEIGPALEVLARASQTQALTGSLTLNVASGFAASWLAPRIGGFLAKHPGVALRINTPRGYGDLGARRNDLYISFLLPDEVPPGSTKLVDVGFFPVAAPSMVGGQMVHDATALTRFPLLHLDNRQDWQRWISAAGSTKTPDAGVVFQDLQIMEMAAKAGQGVSLGDRLTSRAAMERGELMQVHPFELPSPRAYWLVHGNALPSESARAFEAWLLAEL</sequence>
<dbReference type="EMBL" id="FQUV01000005">
    <property type="protein sequence ID" value="SHF30798.1"/>
    <property type="molecule type" value="Genomic_DNA"/>
</dbReference>